<evidence type="ECO:0000256" key="2">
    <source>
        <dbReference type="SAM" id="Phobius"/>
    </source>
</evidence>
<reference evidence="4" key="1">
    <citation type="submission" date="2015-09" db="EMBL/GenBank/DDBJ databases">
        <authorList>
            <consortium name="Pathogen Informatics"/>
        </authorList>
    </citation>
    <scope>NUCLEOTIDE SEQUENCE</scope>
    <source>
        <strain evidence="4">2789STDY5834896</strain>
    </source>
</reference>
<dbReference type="AlphaFoldDB" id="A0A1C6ISP9"/>
<organism evidence="4">
    <name type="scientific">uncultured Anaerotruncus sp</name>
    <dbReference type="NCBI Taxonomy" id="905011"/>
    <lineage>
        <taxon>Bacteria</taxon>
        <taxon>Bacillati</taxon>
        <taxon>Bacillota</taxon>
        <taxon>Clostridia</taxon>
        <taxon>Eubacteriales</taxon>
        <taxon>Oscillospiraceae</taxon>
        <taxon>Anaerotruncus</taxon>
        <taxon>environmental samples</taxon>
    </lineage>
</organism>
<dbReference type="Pfam" id="PF03816">
    <property type="entry name" value="LytR_cpsA_psr"/>
    <property type="match status" value="1"/>
</dbReference>
<dbReference type="PANTHER" id="PTHR33392:SF6">
    <property type="entry name" value="POLYISOPRENYL-TEICHOIC ACID--PEPTIDOGLYCAN TEICHOIC ACID TRANSFERASE TAGU"/>
    <property type="match status" value="1"/>
</dbReference>
<evidence type="ECO:0000259" key="3">
    <source>
        <dbReference type="Pfam" id="PF03816"/>
    </source>
</evidence>
<gene>
    <name evidence="4" type="ORF">SAMEA3545359_01658</name>
</gene>
<proteinExistence type="inferred from homology"/>
<accession>A0A1C6ISP9</accession>
<evidence type="ECO:0000256" key="1">
    <source>
        <dbReference type="ARBA" id="ARBA00006068"/>
    </source>
</evidence>
<evidence type="ECO:0000313" key="4">
    <source>
        <dbReference type="EMBL" id="SCJ72822.1"/>
    </source>
</evidence>
<comment type="similarity">
    <text evidence="1">Belongs to the LytR/CpsA/Psr (LCP) family.</text>
</comment>
<keyword evidence="2" id="KW-0812">Transmembrane</keyword>
<keyword evidence="2" id="KW-0472">Membrane</keyword>
<sequence>MRPEQKTFWKSFFLSLAAIGLVFGLSWLLFMPKQEKPAASDAQQAAADTDTADDVNILFLHRTDRRGLPQSCQLVRISPAQGQLLVTNIPLSWKVQFGTRTGDLRQAYAYNGVGQFIESLQQLTGLKTDYYVDLTDASLIALADSFGPVDFDVHENIYHYSEQSGLLQFKLLYGRQRLDGSRCLGYLSYCGLQGQEKDTLRLQLIKAYIEHYFNRNEVERLADTFTGVADNIETDIASIDIPDLQAALREVLVTGSSTVTTPQIYCDENGDYQPDLHGSVLRDYFGVGLQKETPTVSSPD</sequence>
<keyword evidence="2" id="KW-1133">Transmembrane helix</keyword>
<name>A0A1C6ISP9_9FIRM</name>
<dbReference type="PANTHER" id="PTHR33392">
    <property type="entry name" value="POLYISOPRENYL-TEICHOIC ACID--PEPTIDOGLYCAN TEICHOIC ACID TRANSFERASE TAGU"/>
    <property type="match status" value="1"/>
</dbReference>
<dbReference type="EMBL" id="FMHG01000001">
    <property type="protein sequence ID" value="SCJ72822.1"/>
    <property type="molecule type" value="Genomic_DNA"/>
</dbReference>
<feature type="transmembrane region" description="Helical" evidence="2">
    <location>
        <begin position="12"/>
        <end position="30"/>
    </location>
</feature>
<feature type="domain" description="Cell envelope-related transcriptional attenuator" evidence="3">
    <location>
        <begin position="74"/>
        <end position="213"/>
    </location>
</feature>
<dbReference type="Gene3D" id="3.40.630.190">
    <property type="entry name" value="LCP protein"/>
    <property type="match status" value="1"/>
</dbReference>
<dbReference type="InterPro" id="IPR050922">
    <property type="entry name" value="LytR/CpsA/Psr_CW_biosynth"/>
</dbReference>
<dbReference type="InterPro" id="IPR004474">
    <property type="entry name" value="LytR_CpsA_psr"/>
</dbReference>
<protein>
    <submittedName>
        <fullName evidence="4">Membrane-bound transcriptional regulator LytR</fullName>
    </submittedName>
</protein>